<evidence type="ECO:0000256" key="1">
    <source>
        <dbReference type="SAM" id="SignalP"/>
    </source>
</evidence>
<dbReference type="EMBL" id="BMFH01000001">
    <property type="protein sequence ID" value="GGD50731.1"/>
    <property type="molecule type" value="Genomic_DNA"/>
</dbReference>
<name>A0ABQ1QY43_9FLAO</name>
<proteinExistence type="predicted"/>
<gene>
    <name evidence="2" type="ORF">GCM10011361_16730</name>
</gene>
<keyword evidence="1" id="KW-0732">Signal</keyword>
<feature type="signal peptide" evidence="1">
    <location>
        <begin position="1"/>
        <end position="19"/>
    </location>
</feature>
<protein>
    <recommendedName>
        <fullName evidence="4">Lipocalin-like domain-containing protein</fullName>
    </recommendedName>
</protein>
<organism evidence="2 3">
    <name type="scientific">Muriicola marianensis</name>
    <dbReference type="NCBI Taxonomy" id="1324801"/>
    <lineage>
        <taxon>Bacteria</taxon>
        <taxon>Pseudomonadati</taxon>
        <taxon>Bacteroidota</taxon>
        <taxon>Flavobacteriia</taxon>
        <taxon>Flavobacteriales</taxon>
        <taxon>Flavobacteriaceae</taxon>
        <taxon>Muriicola</taxon>
    </lineage>
</organism>
<reference evidence="3" key="1">
    <citation type="journal article" date="2019" name="Int. J. Syst. Evol. Microbiol.">
        <title>The Global Catalogue of Microorganisms (GCM) 10K type strain sequencing project: providing services to taxonomists for standard genome sequencing and annotation.</title>
        <authorList>
            <consortium name="The Broad Institute Genomics Platform"/>
            <consortium name="The Broad Institute Genome Sequencing Center for Infectious Disease"/>
            <person name="Wu L."/>
            <person name="Ma J."/>
        </authorList>
    </citation>
    <scope>NUCLEOTIDE SEQUENCE [LARGE SCALE GENOMIC DNA]</scope>
    <source>
        <strain evidence="3">CGMCC 1.12606</strain>
    </source>
</reference>
<accession>A0ABQ1QY43</accession>
<dbReference type="RefSeq" id="WP_188370223.1">
    <property type="nucleotide sequence ID" value="NZ_BMFH01000001.1"/>
</dbReference>
<sequence length="137" mass="15852">MPRLFLFALLLVFSCSSSNDPLQAEIWQLHSVYAYMTQTGQEASELDYTETVEFVSDGSFLKSQTRDGETTVVEGRWSVAEQDGRSGFRVRYTQDNVLIRNCFAEPEEFFFRSQEFLIQSDFIPCDGPEYRYVRGSH</sequence>
<evidence type="ECO:0000313" key="3">
    <source>
        <dbReference type="Proteomes" id="UP000625780"/>
    </source>
</evidence>
<evidence type="ECO:0000313" key="2">
    <source>
        <dbReference type="EMBL" id="GGD50731.1"/>
    </source>
</evidence>
<keyword evidence="3" id="KW-1185">Reference proteome</keyword>
<dbReference type="PROSITE" id="PS51257">
    <property type="entry name" value="PROKAR_LIPOPROTEIN"/>
    <property type="match status" value="1"/>
</dbReference>
<dbReference type="Proteomes" id="UP000625780">
    <property type="component" value="Unassembled WGS sequence"/>
</dbReference>
<comment type="caution">
    <text evidence="2">The sequence shown here is derived from an EMBL/GenBank/DDBJ whole genome shotgun (WGS) entry which is preliminary data.</text>
</comment>
<feature type="chain" id="PRO_5046494175" description="Lipocalin-like domain-containing protein" evidence="1">
    <location>
        <begin position="20"/>
        <end position="137"/>
    </location>
</feature>
<evidence type="ECO:0008006" key="4">
    <source>
        <dbReference type="Google" id="ProtNLM"/>
    </source>
</evidence>